<evidence type="ECO:0000313" key="1">
    <source>
        <dbReference type="EMBL" id="CAB4126466.1"/>
    </source>
</evidence>
<gene>
    <name evidence="1" type="ORF">UFOVP74_20</name>
</gene>
<organism evidence="1">
    <name type="scientific">uncultured Caudovirales phage</name>
    <dbReference type="NCBI Taxonomy" id="2100421"/>
    <lineage>
        <taxon>Viruses</taxon>
        <taxon>Duplodnaviria</taxon>
        <taxon>Heunggongvirae</taxon>
        <taxon>Uroviricota</taxon>
        <taxon>Caudoviricetes</taxon>
        <taxon>Peduoviridae</taxon>
        <taxon>Maltschvirus</taxon>
        <taxon>Maltschvirus maltsch</taxon>
    </lineage>
</organism>
<proteinExistence type="predicted"/>
<dbReference type="EMBL" id="LR796196">
    <property type="protein sequence ID" value="CAB4126466.1"/>
    <property type="molecule type" value="Genomic_DNA"/>
</dbReference>
<name>A0A6J5KZT7_9CAUD</name>
<protein>
    <submittedName>
        <fullName evidence="1">Uncharacterized protein</fullName>
    </submittedName>
</protein>
<accession>A0A6J5KZT7</accession>
<reference evidence="1" key="1">
    <citation type="submission" date="2020-04" db="EMBL/GenBank/DDBJ databases">
        <authorList>
            <person name="Chiriac C."/>
            <person name="Salcher M."/>
            <person name="Ghai R."/>
            <person name="Kavagutti S V."/>
        </authorList>
    </citation>
    <scope>NUCLEOTIDE SEQUENCE</scope>
</reference>
<sequence>MTSEEILIHEVKSLKSITRELVKMVKYQASRLDELAPAVKQRANWQKPQRWMELTGKNRSQWNYFLEMNKDNAALIRREPSGRYSVNINNL</sequence>